<gene>
    <name evidence="7" type="ORF">Cvel_10624</name>
</gene>
<keyword evidence="3" id="KW-0539">Nucleus</keyword>
<comment type="subcellular location">
    <subcellularLocation>
        <location evidence="1">Nucleus</location>
    </subcellularLocation>
</comment>
<dbReference type="AlphaFoldDB" id="A0A0G4I3B5"/>
<dbReference type="Pfam" id="PF03871">
    <property type="entry name" value="RNA_pol_Rpb5_N"/>
    <property type="match status" value="1"/>
</dbReference>
<feature type="domain" description="RNA polymerase Rpb5 N-terminal" evidence="6">
    <location>
        <begin position="18"/>
        <end position="100"/>
    </location>
</feature>
<proteinExistence type="inferred from homology"/>
<dbReference type="InterPro" id="IPR036710">
    <property type="entry name" value="RNA_pol_Rpb5_N_sf"/>
</dbReference>
<dbReference type="SUPFAM" id="SSF53036">
    <property type="entry name" value="Eukaryotic RPB5 N-terminal domain"/>
    <property type="match status" value="1"/>
</dbReference>
<evidence type="ECO:0000259" key="5">
    <source>
        <dbReference type="Pfam" id="PF01191"/>
    </source>
</evidence>
<comment type="similarity">
    <text evidence="4">Belongs to the archaeal Rpo5/eukaryotic RPB5 RNA polymerase subunit family.</text>
</comment>
<evidence type="ECO:0000256" key="2">
    <source>
        <dbReference type="ARBA" id="ARBA00023163"/>
    </source>
</evidence>
<evidence type="ECO:0000259" key="6">
    <source>
        <dbReference type="Pfam" id="PF03871"/>
    </source>
</evidence>
<dbReference type="SUPFAM" id="SSF55287">
    <property type="entry name" value="RPB5-like RNA polymerase subunit"/>
    <property type="match status" value="1"/>
</dbReference>
<dbReference type="NCBIfam" id="NF007129">
    <property type="entry name" value="PRK09570.1"/>
    <property type="match status" value="1"/>
</dbReference>
<dbReference type="GO" id="GO:0003677">
    <property type="term" value="F:DNA binding"/>
    <property type="evidence" value="ECO:0007669"/>
    <property type="project" value="InterPro"/>
</dbReference>
<dbReference type="GO" id="GO:0042797">
    <property type="term" value="P:tRNA transcription by RNA polymerase III"/>
    <property type="evidence" value="ECO:0007669"/>
    <property type="project" value="TreeGrafter"/>
</dbReference>
<dbReference type="GO" id="GO:0006362">
    <property type="term" value="P:transcription elongation by RNA polymerase I"/>
    <property type="evidence" value="ECO:0007669"/>
    <property type="project" value="TreeGrafter"/>
</dbReference>
<dbReference type="VEuPathDB" id="CryptoDB:Cvel_10624"/>
<dbReference type="PIRSF" id="PIRSF000747">
    <property type="entry name" value="RPB5"/>
    <property type="match status" value="1"/>
</dbReference>
<dbReference type="FunFam" id="3.40.1340.10:FF:000001">
    <property type="entry name" value="DNA-directed RNA polymerases I, II, and III subunit RPABC1"/>
    <property type="match status" value="1"/>
</dbReference>
<dbReference type="GO" id="GO:0005736">
    <property type="term" value="C:RNA polymerase I complex"/>
    <property type="evidence" value="ECO:0007669"/>
    <property type="project" value="TreeGrafter"/>
</dbReference>
<dbReference type="InterPro" id="IPR014381">
    <property type="entry name" value="Arch_Rpo5/euc_Rpb5"/>
</dbReference>
<dbReference type="GO" id="GO:0003899">
    <property type="term" value="F:DNA-directed RNA polymerase activity"/>
    <property type="evidence" value="ECO:0007669"/>
    <property type="project" value="InterPro"/>
</dbReference>
<dbReference type="PhylomeDB" id="A0A0G4I3B5"/>
<dbReference type="GO" id="GO:0005666">
    <property type="term" value="C:RNA polymerase III complex"/>
    <property type="evidence" value="ECO:0007669"/>
    <property type="project" value="TreeGrafter"/>
</dbReference>
<name>A0A0G4I3B5_9ALVE</name>
<dbReference type="InterPro" id="IPR000783">
    <property type="entry name" value="RNA_pol_subH/Rpb5_C"/>
</dbReference>
<evidence type="ECO:0000313" key="7">
    <source>
        <dbReference type="EMBL" id="CEM51442.1"/>
    </source>
</evidence>
<sequence length="217" mass="25051">MAAAGVGGSEQDQVLLGKLTRARRTVYQMLKDRGYKVPESCLEETRETVEQEFRQNEEKLEKMIILVSRPSDSEDKLLVFFAESSKKVGVLPIRKLTDQMTENNINKAILVVTHPLTPFAKEAINEMKPKHNIETFQMSELMVNITHHELVPKHIPLSKEDKERLLEKYKVKEFQLPRMLHTDPIARYFNLEKGSVVKIIRPSETAGRYVTYRLISS</sequence>
<evidence type="ECO:0000256" key="4">
    <source>
        <dbReference type="ARBA" id="ARBA00025765"/>
    </source>
</evidence>
<dbReference type="FunFam" id="3.90.940.20:FF:000001">
    <property type="entry name" value="DNA-directed RNA polymerases I, II, and III subunit RPABC1"/>
    <property type="match status" value="1"/>
</dbReference>
<dbReference type="InterPro" id="IPR035913">
    <property type="entry name" value="RPB5-like_sf"/>
</dbReference>
<keyword evidence="2" id="KW-0804">Transcription</keyword>
<dbReference type="InterPro" id="IPR005571">
    <property type="entry name" value="RNA_pol_Rpb5_N"/>
</dbReference>
<dbReference type="PANTHER" id="PTHR10535:SF0">
    <property type="entry name" value="DNA-DIRECTED RNA POLYMERASES I, II, AND III SUBUNIT RPABC1"/>
    <property type="match status" value="1"/>
</dbReference>
<dbReference type="GO" id="GO:0006366">
    <property type="term" value="P:transcription by RNA polymerase II"/>
    <property type="evidence" value="ECO:0007669"/>
    <property type="project" value="TreeGrafter"/>
</dbReference>
<dbReference type="Pfam" id="PF01191">
    <property type="entry name" value="RNA_pol_Rpb5_C"/>
    <property type="match status" value="1"/>
</dbReference>
<protein>
    <recommendedName>
        <fullName evidence="8">RNA polymerase subunit H/Rpb5 C-terminal domain-containing protein</fullName>
    </recommendedName>
</protein>
<feature type="domain" description="RNA polymerase subunit H/Rpb5 C-terminal" evidence="5">
    <location>
        <begin position="143"/>
        <end position="215"/>
    </location>
</feature>
<evidence type="ECO:0000256" key="1">
    <source>
        <dbReference type="ARBA" id="ARBA00004123"/>
    </source>
</evidence>
<accession>A0A0G4I3B5</accession>
<evidence type="ECO:0008006" key="8">
    <source>
        <dbReference type="Google" id="ProtNLM"/>
    </source>
</evidence>
<dbReference type="EMBL" id="CDMZ01004949">
    <property type="protein sequence ID" value="CEM51442.1"/>
    <property type="molecule type" value="Genomic_DNA"/>
</dbReference>
<dbReference type="Gene3D" id="3.40.1340.10">
    <property type="entry name" value="RNA polymerase, Rpb5, N-terminal domain"/>
    <property type="match status" value="1"/>
</dbReference>
<organism evidence="7">
    <name type="scientific">Chromera velia CCMP2878</name>
    <dbReference type="NCBI Taxonomy" id="1169474"/>
    <lineage>
        <taxon>Eukaryota</taxon>
        <taxon>Sar</taxon>
        <taxon>Alveolata</taxon>
        <taxon>Colpodellida</taxon>
        <taxon>Chromeraceae</taxon>
        <taxon>Chromera</taxon>
    </lineage>
</organism>
<dbReference type="HAMAP" id="MF_00025">
    <property type="entry name" value="RNApol_Rpo5_RPB5"/>
    <property type="match status" value="1"/>
</dbReference>
<reference evidence="7" key="1">
    <citation type="submission" date="2014-11" db="EMBL/GenBank/DDBJ databases">
        <authorList>
            <person name="Otto D Thomas"/>
            <person name="Naeem Raeece"/>
        </authorList>
    </citation>
    <scope>NUCLEOTIDE SEQUENCE</scope>
</reference>
<dbReference type="PANTHER" id="PTHR10535">
    <property type="entry name" value="DNA-DIRECTED RNA POLYMERASES I, II, AND III SUBUNIT RPABC1"/>
    <property type="match status" value="1"/>
</dbReference>
<dbReference type="Gene3D" id="3.90.940.20">
    <property type="entry name" value="RPB5-like RNA polymerase subunit"/>
    <property type="match status" value="1"/>
</dbReference>
<dbReference type="GO" id="GO:0005665">
    <property type="term" value="C:RNA polymerase II, core complex"/>
    <property type="evidence" value="ECO:0007669"/>
    <property type="project" value="TreeGrafter"/>
</dbReference>
<evidence type="ECO:0000256" key="3">
    <source>
        <dbReference type="ARBA" id="ARBA00023242"/>
    </source>
</evidence>